<evidence type="ECO:0000256" key="2">
    <source>
        <dbReference type="SAM" id="Phobius"/>
    </source>
</evidence>
<proteinExistence type="predicted"/>
<dbReference type="AlphaFoldDB" id="A0A0F8YN91"/>
<keyword evidence="2" id="KW-1133">Transmembrane helix</keyword>
<protein>
    <submittedName>
        <fullName evidence="3">Uncharacterized protein</fullName>
    </submittedName>
</protein>
<comment type="caution">
    <text evidence="3">The sequence shown here is derived from an EMBL/GenBank/DDBJ whole genome shotgun (WGS) entry which is preliminary data.</text>
</comment>
<evidence type="ECO:0000256" key="1">
    <source>
        <dbReference type="SAM" id="MobiDB-lite"/>
    </source>
</evidence>
<sequence length="79" mass="8135">MGLETFLFTTLVTGTITTGSIALNTAIGVAAGKAALSKGKSGKPRFPTLTPLKTPGVSSTKVRGEVERAKAFLAAKDKR</sequence>
<reference evidence="3" key="1">
    <citation type="journal article" date="2015" name="Nature">
        <title>Complex archaea that bridge the gap between prokaryotes and eukaryotes.</title>
        <authorList>
            <person name="Spang A."/>
            <person name="Saw J.H."/>
            <person name="Jorgensen S.L."/>
            <person name="Zaremba-Niedzwiedzka K."/>
            <person name="Martijn J."/>
            <person name="Lind A.E."/>
            <person name="van Eijk R."/>
            <person name="Schleper C."/>
            <person name="Guy L."/>
            <person name="Ettema T.J."/>
        </authorList>
    </citation>
    <scope>NUCLEOTIDE SEQUENCE</scope>
</reference>
<dbReference type="EMBL" id="LAZR01068482">
    <property type="protein sequence ID" value="KKK49551.1"/>
    <property type="molecule type" value="Genomic_DNA"/>
</dbReference>
<keyword evidence="2" id="KW-0812">Transmembrane</keyword>
<accession>A0A0F8YN91</accession>
<organism evidence="3">
    <name type="scientific">marine sediment metagenome</name>
    <dbReference type="NCBI Taxonomy" id="412755"/>
    <lineage>
        <taxon>unclassified sequences</taxon>
        <taxon>metagenomes</taxon>
        <taxon>ecological metagenomes</taxon>
    </lineage>
</organism>
<feature type="region of interest" description="Disordered" evidence="1">
    <location>
        <begin position="40"/>
        <end position="60"/>
    </location>
</feature>
<gene>
    <name evidence="3" type="ORF">LCGC14_3133900</name>
</gene>
<name>A0A0F8YN91_9ZZZZ</name>
<feature type="non-terminal residue" evidence="3">
    <location>
        <position position="79"/>
    </location>
</feature>
<evidence type="ECO:0000313" key="3">
    <source>
        <dbReference type="EMBL" id="KKK49551.1"/>
    </source>
</evidence>
<feature type="transmembrane region" description="Helical" evidence="2">
    <location>
        <begin position="6"/>
        <end position="31"/>
    </location>
</feature>
<keyword evidence="2" id="KW-0472">Membrane</keyword>